<dbReference type="Proteomes" id="UP000326759">
    <property type="component" value="Unassembled WGS sequence"/>
</dbReference>
<evidence type="ECO:0000259" key="18">
    <source>
        <dbReference type="PROSITE" id="PS51285"/>
    </source>
</evidence>
<evidence type="ECO:0000256" key="2">
    <source>
        <dbReference type="ARBA" id="ARBA00022527"/>
    </source>
</evidence>
<evidence type="ECO:0000256" key="1">
    <source>
        <dbReference type="ARBA" id="ARBA00012513"/>
    </source>
</evidence>
<gene>
    <name evidence="19" type="primary">CIT</name>
    <name evidence="19" type="ORF">Anas_08733</name>
</gene>
<evidence type="ECO:0000256" key="9">
    <source>
        <dbReference type="ARBA" id="ARBA00022833"/>
    </source>
</evidence>
<organism evidence="19 20">
    <name type="scientific">Armadillidium nasatum</name>
    <dbReference type="NCBI Taxonomy" id="96803"/>
    <lineage>
        <taxon>Eukaryota</taxon>
        <taxon>Metazoa</taxon>
        <taxon>Ecdysozoa</taxon>
        <taxon>Arthropoda</taxon>
        <taxon>Crustacea</taxon>
        <taxon>Multicrustacea</taxon>
        <taxon>Malacostraca</taxon>
        <taxon>Eumalacostraca</taxon>
        <taxon>Peracarida</taxon>
        <taxon>Isopoda</taxon>
        <taxon>Oniscidea</taxon>
        <taxon>Crinocheta</taxon>
        <taxon>Armadillidiidae</taxon>
        <taxon>Armadillidium</taxon>
    </lineage>
</organism>
<dbReference type="OrthoDB" id="5919042at2759"/>
<evidence type="ECO:0000256" key="6">
    <source>
        <dbReference type="ARBA" id="ARBA00022741"/>
    </source>
</evidence>
<keyword evidence="10 14" id="KW-0067">ATP-binding</keyword>
<evidence type="ECO:0000256" key="13">
    <source>
        <dbReference type="ARBA" id="ARBA00048679"/>
    </source>
</evidence>
<dbReference type="InterPro" id="IPR011009">
    <property type="entry name" value="Kinase-like_dom_sf"/>
</dbReference>
<dbReference type="PROSITE" id="PS00479">
    <property type="entry name" value="ZF_DAG_PE_1"/>
    <property type="match status" value="1"/>
</dbReference>
<dbReference type="SMART" id="SM00109">
    <property type="entry name" value="C1"/>
    <property type="match status" value="1"/>
</dbReference>
<evidence type="ECO:0000256" key="7">
    <source>
        <dbReference type="ARBA" id="ARBA00022771"/>
    </source>
</evidence>
<evidence type="ECO:0000313" key="20">
    <source>
        <dbReference type="Proteomes" id="UP000326759"/>
    </source>
</evidence>
<dbReference type="FunFam" id="1.10.510.10:FF:000751">
    <property type="entry name" value="Non-specific serine/threonine protein kinase"/>
    <property type="match status" value="1"/>
</dbReference>
<dbReference type="Pfam" id="PF00130">
    <property type="entry name" value="C1_1"/>
    <property type="match status" value="1"/>
</dbReference>
<keyword evidence="9" id="KW-0862">Zinc</keyword>
<protein>
    <recommendedName>
        <fullName evidence="1">non-specific serine/threonine protein kinase</fullName>
        <ecNumber evidence="1">2.7.11.1</ecNumber>
    </recommendedName>
</protein>
<dbReference type="PROSITE" id="PS50081">
    <property type="entry name" value="ZF_DAG_PE_2"/>
    <property type="match status" value="1"/>
</dbReference>
<keyword evidence="2" id="KW-0723">Serine/threonine-protein kinase</keyword>
<dbReference type="GO" id="GO:0005737">
    <property type="term" value="C:cytoplasm"/>
    <property type="evidence" value="ECO:0007669"/>
    <property type="project" value="TreeGrafter"/>
</dbReference>
<feature type="domain" description="Phorbol-ester/DAG-type" evidence="17">
    <location>
        <begin position="1267"/>
        <end position="1316"/>
    </location>
</feature>
<dbReference type="InterPro" id="IPR000719">
    <property type="entry name" value="Prot_kinase_dom"/>
</dbReference>
<dbReference type="CDD" id="cd20814">
    <property type="entry name" value="CRIK"/>
    <property type="match status" value="1"/>
</dbReference>
<sequence length="1477" mass="170773">MVLHKTCQLYSGRLVSLSYNNRAILNFYCEIINCFDMSISSVLKLSFHEIILGTFISSSRVTTYSYKRIKIKILKRNNEKVKITYRYTSIMLDSSSEPIIQRLQKIDDAINSIGVSSTETSNAHRFLAKDGLLDALLVLYDECNNETLKRNKIIGKGHFGVVQVVREKQTGNVYALKILQKSETLAQQHVTFYEEERDIMAKATSPWITHLQYAFQDERNLYILMDFHPGGDLLSLLDRFNYVFTEEMTRFYLAEITVAIQALHTMGYVHRDIKPDNILIDRLGHIKLADFGSAAKLTSAKCVRSEMPVGTPDYIAPELLTSMNKTRNNDTPYGVECDFWSLGIMAYEMLYGETPFKGENALTTYSNIMNHEFQDSEENVVSEDAKDLIKGLLSCVQQRFCYNKIVNHKFFLHIDWNNLESVQPPFIPVVTSVDDTNTFHLEVELKSKKKELHDAHMKRLSESTQGKGFMTELEKKALRDEKKLSLLEEEVKNSRMETVAYVKKIESLKEALKTEKAARAEREAKALEYMKEVKEKWKKNEEEKLKHLVEKVEIYQKSAEALSEHKDEAEKQLRDMTLEANKLEEEVLKYKFLYKEKVNELRKMASERLSLNNEVNADADESANIELHKKCADDLDKEKKKVSQLETQVGTLNNEVVELKKDRDSIKSRVARERDLVLHELEVKLTHEQRECYELRIKLQELSQSLNESLATQGSVVSQQEYLETQLKSSQEELQAVTQEKENILHRLSAVSSREDEQRLKIKELESLLESLRKTLNKLELKQTNDNEKEIQYKSEAQLELLQKQLQNTQETASADKEKLHLAESKLFKNEKIELEKNKSEIEENLKRKDVDILVINRKFEESQSEIKRLLRKIEESEKDKEETKTTVEELKRKVFSCQSESDKMKRKGFENELKLLEKEIEVERGRNHDKESTQNALIKELETKLANANTVIDSLKEVCSEQDDQLSALEKFEEKLSLLSNEKQSLSSEIKKLQSELKMSKSSVNEEKSLRIFQEKRVKDLESKLVSNEQEMDEQKSNFEEELKIVKEENNVLNTLVSDLEKEKEELYSKGRSFELTQLESNNQIELLKEEISGHIQYIHSLKDSNFKLTEGLEEAITKGETYKKRIDELEKHLRDYKVIYGDKELKLNSTISQQTKLIDFLQAKVENPPKKKATLSRMFGSSNKNKENSGFMVGHQYRKLEDLLAREKEHTKQLASRLAKIQNENLTLKNHANPATTQSHRVMEDLTNSPLHEKQPRERMKHKIPHRWQSHLVVRPGRCIGCLGSVPFSRNGVKCNECGVIAHTKCSKNIANTCGLPDGFAHHYSQSRAKSNCDEQCSQDSTKILMKGWIKIPRSGKATWDKTYACLNERELCYYDQQPIPSLQPLKKFNLDTKNSRIAILHSVPMSELPSCNASDLPYVLKADESKDDYKGSLESHTLLSLNSVTSLDINTVVFLNSRVTHIYTIYIKNCENKI</sequence>
<dbReference type="PROSITE" id="PS50011">
    <property type="entry name" value="PROTEIN_KINASE_DOM"/>
    <property type="match status" value="1"/>
</dbReference>
<comment type="caution">
    <text evidence="19">The sequence shown here is derived from an EMBL/GenBank/DDBJ whole genome shotgun (WGS) entry which is preliminary data.</text>
</comment>
<dbReference type="GO" id="GO:0005856">
    <property type="term" value="C:cytoskeleton"/>
    <property type="evidence" value="ECO:0007669"/>
    <property type="project" value="TreeGrafter"/>
</dbReference>
<dbReference type="Gene3D" id="1.10.510.10">
    <property type="entry name" value="Transferase(Phosphotransferase) domain 1"/>
    <property type="match status" value="1"/>
</dbReference>
<dbReference type="InterPro" id="IPR002219">
    <property type="entry name" value="PKC_DAG/PE"/>
</dbReference>
<keyword evidence="11 15" id="KW-0175">Coiled coil</keyword>
<dbReference type="SUPFAM" id="SSF57889">
    <property type="entry name" value="Cysteine-rich domain"/>
    <property type="match status" value="1"/>
</dbReference>
<dbReference type="Gene3D" id="2.30.29.30">
    <property type="entry name" value="Pleckstrin-homology domain (PH domain)/Phosphotyrosine-binding domain (PTB)"/>
    <property type="match status" value="1"/>
</dbReference>
<evidence type="ECO:0000259" key="17">
    <source>
        <dbReference type="PROSITE" id="PS50081"/>
    </source>
</evidence>
<dbReference type="GO" id="GO:0031032">
    <property type="term" value="P:actomyosin structure organization"/>
    <property type="evidence" value="ECO:0007669"/>
    <property type="project" value="TreeGrafter"/>
</dbReference>
<dbReference type="PROSITE" id="PS00107">
    <property type="entry name" value="PROTEIN_KINASE_ATP"/>
    <property type="match status" value="1"/>
</dbReference>
<dbReference type="PANTHER" id="PTHR22988">
    <property type="entry name" value="MYOTONIC DYSTROPHY S/T KINASE-RELATED"/>
    <property type="match status" value="1"/>
</dbReference>
<feature type="domain" description="AGC-kinase C-terminal" evidence="18">
    <location>
        <begin position="412"/>
        <end position="481"/>
    </location>
</feature>
<feature type="domain" description="Protein kinase" evidence="16">
    <location>
        <begin position="148"/>
        <end position="411"/>
    </location>
</feature>
<keyword evidence="4" id="KW-0808">Transferase</keyword>
<evidence type="ECO:0000256" key="12">
    <source>
        <dbReference type="ARBA" id="ARBA00047899"/>
    </source>
</evidence>
<feature type="binding site" evidence="14">
    <location>
        <position position="177"/>
    </location>
    <ligand>
        <name>ATP</name>
        <dbReference type="ChEBI" id="CHEBI:30616"/>
    </ligand>
</feature>
<proteinExistence type="predicted"/>
<evidence type="ECO:0000259" key="16">
    <source>
        <dbReference type="PROSITE" id="PS50011"/>
    </source>
</evidence>
<dbReference type="PANTHER" id="PTHR22988:SF71">
    <property type="entry name" value="CITRON RHO-INTERACTING KINASE"/>
    <property type="match status" value="1"/>
</dbReference>
<evidence type="ECO:0000256" key="14">
    <source>
        <dbReference type="PROSITE-ProRule" id="PRU10141"/>
    </source>
</evidence>
<evidence type="ECO:0000256" key="10">
    <source>
        <dbReference type="ARBA" id="ARBA00022840"/>
    </source>
</evidence>
<keyword evidence="7" id="KW-0863">Zinc-finger</keyword>
<dbReference type="Gene3D" id="3.30.60.20">
    <property type="match status" value="1"/>
</dbReference>
<keyword evidence="3" id="KW-0597">Phosphoprotein</keyword>
<evidence type="ECO:0000313" key="19">
    <source>
        <dbReference type="EMBL" id="KAB7502719.1"/>
    </source>
</evidence>
<keyword evidence="20" id="KW-1185">Reference proteome</keyword>
<dbReference type="InterPro" id="IPR050839">
    <property type="entry name" value="Rho-assoc_Ser/Thr_Kinase"/>
</dbReference>
<evidence type="ECO:0000256" key="11">
    <source>
        <dbReference type="ARBA" id="ARBA00023054"/>
    </source>
</evidence>
<evidence type="ECO:0000256" key="15">
    <source>
        <dbReference type="SAM" id="Coils"/>
    </source>
</evidence>
<dbReference type="SMART" id="SM00220">
    <property type="entry name" value="S_TKc"/>
    <property type="match status" value="1"/>
</dbReference>
<dbReference type="EMBL" id="SEYY01006895">
    <property type="protein sequence ID" value="KAB7502719.1"/>
    <property type="molecule type" value="Genomic_DNA"/>
</dbReference>
<keyword evidence="8 19" id="KW-0418">Kinase</keyword>
<dbReference type="SUPFAM" id="SSF56112">
    <property type="entry name" value="Protein kinase-like (PK-like)"/>
    <property type="match status" value="1"/>
</dbReference>
<dbReference type="InterPro" id="IPR011993">
    <property type="entry name" value="PH-like_dom_sf"/>
</dbReference>
<dbReference type="Pfam" id="PF00069">
    <property type="entry name" value="Pkinase"/>
    <property type="match status" value="1"/>
</dbReference>
<evidence type="ECO:0000256" key="3">
    <source>
        <dbReference type="ARBA" id="ARBA00022553"/>
    </source>
</evidence>
<feature type="coiled-coil region" evidence="15">
    <location>
        <begin position="720"/>
        <end position="1071"/>
    </location>
</feature>
<feature type="coiled-coil region" evidence="15">
    <location>
        <begin position="470"/>
        <end position="669"/>
    </location>
</feature>
<keyword evidence="5" id="KW-0479">Metal-binding</keyword>
<dbReference type="InterPro" id="IPR008271">
    <property type="entry name" value="Ser/Thr_kinase_AS"/>
</dbReference>
<dbReference type="PROSITE" id="PS51285">
    <property type="entry name" value="AGC_KINASE_CTER"/>
    <property type="match status" value="1"/>
</dbReference>
<evidence type="ECO:0000256" key="4">
    <source>
        <dbReference type="ARBA" id="ARBA00022679"/>
    </source>
</evidence>
<dbReference type="InterPro" id="IPR017441">
    <property type="entry name" value="Protein_kinase_ATP_BS"/>
</dbReference>
<dbReference type="GO" id="GO:0005524">
    <property type="term" value="F:ATP binding"/>
    <property type="evidence" value="ECO:0007669"/>
    <property type="project" value="UniProtKB-UniRule"/>
</dbReference>
<accession>A0A5N5T965</accession>
<dbReference type="Gene3D" id="3.30.200.20">
    <property type="entry name" value="Phosphorylase Kinase, domain 1"/>
    <property type="match status" value="1"/>
</dbReference>
<keyword evidence="6 14" id="KW-0547">Nucleotide-binding</keyword>
<dbReference type="InterPro" id="IPR046349">
    <property type="entry name" value="C1-like_sf"/>
</dbReference>
<comment type="catalytic activity">
    <reaction evidence="12">
        <text>L-threonyl-[protein] + ATP = O-phospho-L-threonyl-[protein] + ADP + H(+)</text>
        <dbReference type="Rhea" id="RHEA:46608"/>
        <dbReference type="Rhea" id="RHEA-COMP:11060"/>
        <dbReference type="Rhea" id="RHEA-COMP:11605"/>
        <dbReference type="ChEBI" id="CHEBI:15378"/>
        <dbReference type="ChEBI" id="CHEBI:30013"/>
        <dbReference type="ChEBI" id="CHEBI:30616"/>
        <dbReference type="ChEBI" id="CHEBI:61977"/>
        <dbReference type="ChEBI" id="CHEBI:456216"/>
        <dbReference type="EC" id="2.7.11.1"/>
    </reaction>
</comment>
<comment type="catalytic activity">
    <reaction evidence="13">
        <text>L-seryl-[protein] + ATP = O-phospho-L-seryl-[protein] + ADP + H(+)</text>
        <dbReference type="Rhea" id="RHEA:17989"/>
        <dbReference type="Rhea" id="RHEA-COMP:9863"/>
        <dbReference type="Rhea" id="RHEA-COMP:11604"/>
        <dbReference type="ChEBI" id="CHEBI:15378"/>
        <dbReference type="ChEBI" id="CHEBI:29999"/>
        <dbReference type="ChEBI" id="CHEBI:30616"/>
        <dbReference type="ChEBI" id="CHEBI:83421"/>
        <dbReference type="ChEBI" id="CHEBI:456216"/>
        <dbReference type="EC" id="2.7.11.1"/>
    </reaction>
</comment>
<dbReference type="EC" id="2.7.11.1" evidence="1"/>
<dbReference type="GO" id="GO:0008270">
    <property type="term" value="F:zinc ion binding"/>
    <property type="evidence" value="ECO:0007669"/>
    <property type="project" value="UniProtKB-KW"/>
</dbReference>
<evidence type="ECO:0000256" key="8">
    <source>
        <dbReference type="ARBA" id="ARBA00022777"/>
    </source>
</evidence>
<reference evidence="19 20" key="1">
    <citation type="journal article" date="2019" name="PLoS Biol.">
        <title>Sex chromosomes control vertical transmission of feminizing Wolbachia symbionts in an isopod.</title>
        <authorList>
            <person name="Becking T."/>
            <person name="Chebbi M.A."/>
            <person name="Giraud I."/>
            <person name="Moumen B."/>
            <person name="Laverre T."/>
            <person name="Caubet Y."/>
            <person name="Peccoud J."/>
            <person name="Gilbert C."/>
            <person name="Cordaux R."/>
        </authorList>
    </citation>
    <scope>NUCLEOTIDE SEQUENCE [LARGE SCALE GENOMIC DNA]</scope>
    <source>
        <strain evidence="19">ANa2</strain>
        <tissue evidence="19">Whole body excluding digestive tract and cuticle</tissue>
    </source>
</reference>
<dbReference type="GO" id="GO:0004674">
    <property type="term" value="F:protein serine/threonine kinase activity"/>
    <property type="evidence" value="ECO:0007669"/>
    <property type="project" value="UniProtKB-KW"/>
</dbReference>
<name>A0A5N5T965_9CRUS</name>
<evidence type="ECO:0000256" key="5">
    <source>
        <dbReference type="ARBA" id="ARBA00022723"/>
    </source>
</evidence>
<dbReference type="InterPro" id="IPR000961">
    <property type="entry name" value="AGC-kinase_C"/>
</dbReference>
<dbReference type="PROSITE" id="PS00108">
    <property type="entry name" value="PROTEIN_KINASE_ST"/>
    <property type="match status" value="1"/>
</dbReference>